<evidence type="ECO:0000313" key="8">
    <source>
        <dbReference type="EMBL" id="KKA20534.1"/>
    </source>
</evidence>
<keyword evidence="4" id="KW-0804">Transcription</keyword>
<keyword evidence="1" id="KW-0479">Metal-binding</keyword>
<evidence type="ECO:0000256" key="4">
    <source>
        <dbReference type="ARBA" id="ARBA00023163"/>
    </source>
</evidence>
<dbReference type="InterPro" id="IPR004507">
    <property type="entry name" value="UbiX-like"/>
</dbReference>
<dbReference type="CDD" id="cd12148">
    <property type="entry name" value="fungal_TF_MHR"/>
    <property type="match status" value="1"/>
</dbReference>
<dbReference type="GO" id="GO:0016831">
    <property type="term" value="F:carboxy-lyase activity"/>
    <property type="evidence" value="ECO:0007669"/>
    <property type="project" value="TreeGrafter"/>
</dbReference>
<dbReference type="InterPro" id="IPR007219">
    <property type="entry name" value="XnlR_reg_dom"/>
</dbReference>
<feature type="compositionally biased region" description="Polar residues" evidence="6">
    <location>
        <begin position="189"/>
        <end position="198"/>
    </location>
</feature>
<dbReference type="STRING" id="1408163.A0A0F4YQK6"/>
<keyword evidence="9" id="KW-1185">Reference proteome</keyword>
<evidence type="ECO:0000259" key="7">
    <source>
        <dbReference type="PROSITE" id="PS50048"/>
    </source>
</evidence>
<dbReference type="PROSITE" id="PS00463">
    <property type="entry name" value="ZN2_CY6_FUNGAL_1"/>
    <property type="match status" value="1"/>
</dbReference>
<feature type="compositionally biased region" description="Low complexity" evidence="6">
    <location>
        <begin position="723"/>
        <end position="736"/>
    </location>
</feature>
<name>A0A0F4YQK6_RASE3</name>
<evidence type="ECO:0000256" key="1">
    <source>
        <dbReference type="ARBA" id="ARBA00022723"/>
    </source>
</evidence>
<proteinExistence type="predicted"/>
<dbReference type="AlphaFoldDB" id="A0A0F4YQK6"/>
<dbReference type="RefSeq" id="XP_013327146.1">
    <property type="nucleotide sequence ID" value="XM_013471692.1"/>
</dbReference>
<accession>A0A0F4YQK6</accession>
<dbReference type="InterPro" id="IPR036864">
    <property type="entry name" value="Zn2-C6_fun-type_DNA-bd_sf"/>
</dbReference>
<gene>
    <name evidence="8" type="ORF">T310_5430</name>
</gene>
<feature type="compositionally biased region" description="Polar residues" evidence="6">
    <location>
        <begin position="23"/>
        <end position="37"/>
    </location>
</feature>
<keyword evidence="5" id="KW-0539">Nucleus</keyword>
<protein>
    <submittedName>
        <fullName evidence="8">ClbR</fullName>
    </submittedName>
</protein>
<dbReference type="Pfam" id="PF00172">
    <property type="entry name" value="Zn_clus"/>
    <property type="match status" value="1"/>
</dbReference>
<dbReference type="PANTHER" id="PTHR43374:SF1">
    <property type="entry name" value="FLAVIN PRENYLTRANSFERASE PAD1, MITOCHONDRIAL"/>
    <property type="match status" value="1"/>
</dbReference>
<sequence length="841" mass="91467">MSNSMASSYSRPDSFSPAAGSAPRTSTPLSELPQSQIDAIIRTKRKAREPKACYPCHTRKVKCDRNLPCDGCVKRDHADLCTYERPSKKRQIPVSQSFLNNARGGDPAAGGTAAVSMIGSDVHVKSESAEPGAGSSHAGGRVSIPREDWENVCNKLKEMEQTISSLRSGLEQIEEGRVSAMATGEPRSTDTSQRSGQASPEREGIHTANTLGEGTVHLGSRSVLAYILNKSGSLQAQALLEGGILPKLGLDNETATYPFVDLWSSDTSTFDVSAVCGALPSDEQIRELVWSLSISSGMMRWLTASRFFYFYRDIAGTLYPVLVDVPGFEQDMETLLRNRAAAGGVLKTDDDQNFSQRPFGKSLAFLGLLFAVLASGCQSSDLPGKERELTSQVYVCCSYQCLRMTNFVSQPTIEAMKTLLIIGNVLSYNMNPGVSYVLLGMTLRMGLALGLHVESNRFPPTERYTRRHVWWSMAWQDSHFSLSYDRPSTTAVSQPDIAYRPESKPGERDYFETMCRIISLTLEVVRGRMLSPHFQMSFKAIQAYKERIQHILADAAPHLRDRKYCLSSVDHLQRLALKVHSSYITSELCRPALKATADKNDPLHSKTRQDCVASLIATVESYIELHSCSSHGSRAWITLQRAISCAFLLAVIDESKSEPQVWKLLRQLEVVIAERASAEEEFEGTTATSPQGMGADGLNAGNGQYNVIPGMTNAPLSISDSFSAPPTASVPASVATDTRTQWAKPLTKSLRALQKLNAAFSNYSTSMNDGNSGGSPTYAVNAQSTAAGGTQQHNGSTSASAITPSVGSLPPPTPESSSSGDWTLPNLLDRAAEYIHPPLWG</sequence>
<feature type="region of interest" description="Disordered" evidence="6">
    <location>
        <begin position="1"/>
        <end position="37"/>
    </location>
</feature>
<dbReference type="SMART" id="SM00906">
    <property type="entry name" value="Fungal_trans"/>
    <property type="match status" value="1"/>
</dbReference>
<reference evidence="8 9" key="1">
    <citation type="submission" date="2015-04" db="EMBL/GenBank/DDBJ databases">
        <authorList>
            <person name="Heijne W.H."/>
            <person name="Fedorova N.D."/>
            <person name="Nierman W.C."/>
            <person name="Vollebregt A.W."/>
            <person name="Zhao Z."/>
            <person name="Wu L."/>
            <person name="Kumar M."/>
            <person name="Stam H."/>
            <person name="van den Berg M.A."/>
            <person name="Pel H.J."/>
        </authorList>
    </citation>
    <scope>NUCLEOTIDE SEQUENCE [LARGE SCALE GENOMIC DNA]</scope>
    <source>
        <strain evidence="8 9">CBS 393.64</strain>
    </source>
</reference>
<dbReference type="CDD" id="cd00067">
    <property type="entry name" value="GAL4"/>
    <property type="match status" value="1"/>
</dbReference>
<feature type="region of interest" description="Disordered" evidence="6">
    <location>
        <begin position="681"/>
        <end position="700"/>
    </location>
</feature>
<feature type="region of interest" description="Disordered" evidence="6">
    <location>
        <begin position="770"/>
        <end position="824"/>
    </location>
</feature>
<feature type="region of interest" description="Disordered" evidence="6">
    <location>
        <begin position="722"/>
        <end position="741"/>
    </location>
</feature>
<organism evidence="8 9">
    <name type="scientific">Rasamsonia emersonii (strain ATCC 16479 / CBS 393.64 / IMI 116815)</name>
    <dbReference type="NCBI Taxonomy" id="1408163"/>
    <lineage>
        <taxon>Eukaryota</taxon>
        <taxon>Fungi</taxon>
        <taxon>Dikarya</taxon>
        <taxon>Ascomycota</taxon>
        <taxon>Pezizomycotina</taxon>
        <taxon>Eurotiomycetes</taxon>
        <taxon>Eurotiomycetidae</taxon>
        <taxon>Eurotiales</taxon>
        <taxon>Trichocomaceae</taxon>
        <taxon>Rasamsonia</taxon>
    </lineage>
</organism>
<dbReference type="GO" id="GO:0008270">
    <property type="term" value="F:zinc ion binding"/>
    <property type="evidence" value="ECO:0007669"/>
    <property type="project" value="InterPro"/>
</dbReference>
<evidence type="ECO:0000256" key="3">
    <source>
        <dbReference type="ARBA" id="ARBA00023125"/>
    </source>
</evidence>
<dbReference type="SMART" id="SM00066">
    <property type="entry name" value="GAL4"/>
    <property type="match status" value="1"/>
</dbReference>
<comment type="caution">
    <text evidence="8">The sequence shown here is derived from an EMBL/GenBank/DDBJ whole genome shotgun (WGS) entry which is preliminary data.</text>
</comment>
<dbReference type="GO" id="GO:0000981">
    <property type="term" value="F:DNA-binding transcription factor activity, RNA polymerase II-specific"/>
    <property type="evidence" value="ECO:0007669"/>
    <property type="project" value="InterPro"/>
</dbReference>
<dbReference type="EMBL" id="LASV01000251">
    <property type="protein sequence ID" value="KKA20534.1"/>
    <property type="molecule type" value="Genomic_DNA"/>
</dbReference>
<evidence type="ECO:0000256" key="6">
    <source>
        <dbReference type="SAM" id="MobiDB-lite"/>
    </source>
</evidence>
<dbReference type="PANTHER" id="PTHR43374">
    <property type="entry name" value="FLAVIN PRENYLTRANSFERASE"/>
    <property type="match status" value="1"/>
</dbReference>
<dbReference type="Gene3D" id="4.10.240.10">
    <property type="entry name" value="Zn(2)-C6 fungal-type DNA-binding domain"/>
    <property type="match status" value="1"/>
</dbReference>
<dbReference type="InterPro" id="IPR001138">
    <property type="entry name" value="Zn2Cys6_DnaBD"/>
</dbReference>
<feature type="compositionally biased region" description="Polar residues" evidence="6">
    <location>
        <begin position="1"/>
        <end position="13"/>
    </location>
</feature>
<dbReference type="GO" id="GO:0003677">
    <property type="term" value="F:DNA binding"/>
    <property type="evidence" value="ECO:0007669"/>
    <property type="project" value="UniProtKB-KW"/>
</dbReference>
<dbReference type="GeneID" id="25317774"/>
<dbReference type="Proteomes" id="UP000053958">
    <property type="component" value="Unassembled WGS sequence"/>
</dbReference>
<feature type="compositionally biased region" description="Polar residues" evidence="6">
    <location>
        <begin position="770"/>
        <end position="806"/>
    </location>
</feature>
<keyword evidence="2" id="KW-0805">Transcription regulation</keyword>
<dbReference type="OrthoDB" id="1747771at2759"/>
<evidence type="ECO:0000256" key="2">
    <source>
        <dbReference type="ARBA" id="ARBA00023015"/>
    </source>
</evidence>
<dbReference type="SUPFAM" id="SSF57701">
    <property type="entry name" value="Zn2/Cys6 DNA-binding domain"/>
    <property type="match status" value="1"/>
</dbReference>
<feature type="domain" description="Zn(2)-C6 fungal-type" evidence="7">
    <location>
        <begin position="52"/>
        <end position="83"/>
    </location>
</feature>
<keyword evidence="3" id="KW-0238">DNA-binding</keyword>
<evidence type="ECO:0000256" key="5">
    <source>
        <dbReference type="ARBA" id="ARBA00023242"/>
    </source>
</evidence>
<evidence type="ECO:0000313" key="9">
    <source>
        <dbReference type="Proteomes" id="UP000053958"/>
    </source>
</evidence>
<dbReference type="PROSITE" id="PS50048">
    <property type="entry name" value="ZN2_CY6_FUNGAL_2"/>
    <property type="match status" value="1"/>
</dbReference>
<dbReference type="GO" id="GO:0006351">
    <property type="term" value="P:DNA-templated transcription"/>
    <property type="evidence" value="ECO:0007669"/>
    <property type="project" value="InterPro"/>
</dbReference>
<feature type="region of interest" description="Disordered" evidence="6">
    <location>
        <begin position="180"/>
        <end position="203"/>
    </location>
</feature>
<dbReference type="Pfam" id="PF04082">
    <property type="entry name" value="Fungal_trans"/>
    <property type="match status" value="1"/>
</dbReference>